<protein>
    <submittedName>
        <fullName evidence="1">Uncharacterized protein</fullName>
    </submittedName>
</protein>
<accession>A0ABY6AX80</accession>
<organism evidence="1 2">
    <name type="scientific">Roseateles amylovorans</name>
    <dbReference type="NCBI Taxonomy" id="2978473"/>
    <lineage>
        <taxon>Bacteria</taxon>
        <taxon>Pseudomonadati</taxon>
        <taxon>Pseudomonadota</taxon>
        <taxon>Betaproteobacteria</taxon>
        <taxon>Burkholderiales</taxon>
        <taxon>Sphaerotilaceae</taxon>
        <taxon>Roseateles</taxon>
    </lineage>
</organism>
<dbReference type="RefSeq" id="WP_261757546.1">
    <property type="nucleotide sequence ID" value="NZ_CP104562.2"/>
</dbReference>
<sequence length="134" mass="14118">MPPNDTPVLSADPQTYTADGLQRLAAQLNDLAAALPVDAPGPDGLEAMRWAQSLGGAASNLILMAVEDHLTQTAEPLAAILEATQAAQAAVGTLAKIEQVVEIVSDVLLLSTVIWLRKWSLVTPTLKELRNDLG</sequence>
<evidence type="ECO:0000313" key="2">
    <source>
        <dbReference type="Proteomes" id="UP001064933"/>
    </source>
</evidence>
<keyword evidence="2" id="KW-1185">Reference proteome</keyword>
<proteinExistence type="predicted"/>
<dbReference type="EMBL" id="CP104562">
    <property type="protein sequence ID" value="UXH77791.1"/>
    <property type="molecule type" value="Genomic_DNA"/>
</dbReference>
<reference evidence="1" key="1">
    <citation type="submission" date="2022-10" db="EMBL/GenBank/DDBJ databases">
        <title>Characterization and whole genome sequencing of a new Roseateles species, isolated from fresh water.</title>
        <authorList>
            <person name="Guliayeva D.Y."/>
            <person name="Akhremchuk A.E."/>
            <person name="Sikolenko M.A."/>
            <person name="Valentovich L.N."/>
            <person name="Sidarenka A.V."/>
        </authorList>
    </citation>
    <scope>NUCLEOTIDE SEQUENCE</scope>
    <source>
        <strain evidence="1">BIM B-1768</strain>
    </source>
</reference>
<gene>
    <name evidence="1" type="ORF">N4261_22900</name>
</gene>
<evidence type="ECO:0000313" key="1">
    <source>
        <dbReference type="EMBL" id="UXH77791.1"/>
    </source>
</evidence>
<name>A0ABY6AX80_9BURK</name>
<dbReference type="Proteomes" id="UP001064933">
    <property type="component" value="Chromosome"/>
</dbReference>